<reference evidence="5 6" key="1">
    <citation type="journal article" date="2016" name="Nat. Commun.">
        <title>Thousands of microbial genomes shed light on interconnected biogeochemical processes in an aquifer system.</title>
        <authorList>
            <person name="Anantharaman K."/>
            <person name="Brown C.T."/>
            <person name="Hug L.A."/>
            <person name="Sharon I."/>
            <person name="Castelle C.J."/>
            <person name="Probst A.J."/>
            <person name="Thomas B.C."/>
            <person name="Singh A."/>
            <person name="Wilkins M.J."/>
            <person name="Karaoz U."/>
            <person name="Brodie E.L."/>
            <person name="Williams K.H."/>
            <person name="Hubbard S.S."/>
            <person name="Banfield J.F."/>
        </authorList>
    </citation>
    <scope>NUCLEOTIDE SEQUENCE [LARGE SCALE GENOMIC DNA]</scope>
</reference>
<evidence type="ECO:0000313" key="5">
    <source>
        <dbReference type="EMBL" id="OGF14162.1"/>
    </source>
</evidence>
<dbReference type="Pfam" id="PF05157">
    <property type="entry name" value="MshEN"/>
    <property type="match status" value="1"/>
</dbReference>
<dbReference type="PANTHER" id="PTHR30258">
    <property type="entry name" value="TYPE II SECRETION SYSTEM PROTEIN GSPE-RELATED"/>
    <property type="match status" value="1"/>
</dbReference>
<organism evidence="5 6">
    <name type="scientific">Candidatus Edwardsbacteria bacterium GWF2_54_11</name>
    <dbReference type="NCBI Taxonomy" id="1817851"/>
    <lineage>
        <taxon>Bacteria</taxon>
        <taxon>Candidatus Edwardsiibacteriota</taxon>
    </lineage>
</organism>
<comment type="similarity">
    <text evidence="1">Belongs to the GSP E family.</text>
</comment>
<dbReference type="Gene3D" id="3.30.450.90">
    <property type="match status" value="1"/>
</dbReference>
<dbReference type="InterPro" id="IPR037257">
    <property type="entry name" value="T2SS_E_N_sf"/>
</dbReference>
<keyword evidence="2" id="KW-0547">Nucleotide-binding</keyword>
<sequence length="596" mass="67177">MKKPTHLTVEYVLEVLLKKGKITQDQFKDVQIKGNAQRAKLQKYQETNASRRQYQAANIITPAEIISSFNLLIPDGSGRLLSEDDITRAVAEESGMEYKKIDPLKLKLDVVTSHISKPYAMRHLVVPIEENNTLVTLAVVDPYNLDHIESLRIAKNIKVSLVLASKTDVLKIIREFYGFRASVQAAESERITSTELGNLEQYIKLRGQDEIEANDQHITSAVEYLMHYAFDQRASDIHIEPKREKSYVRLRIDGVMHYIYTIPRALHAPILSRIKIMSRMNIAEKRRPQDGRIKTSYGGKEMELRVSTIPVAFGEKVVIRIFDPEVLMQDLDQLGFYPREYQLYNAFIHRPNGIILVTGPTGSGKTTTLYSSLKSLSSPDVNIITVEDPIEMVIEDFNQIGVQHTAGVSFANILPYILRQDPDIIMVGEIRDKETADHAIQSALTGHLVLTTLHTNDSPSAIIRLMDIGIPYYLIASTVVGIVAQRLVRKICPHCRAIREVGPDDPENKLLEEKVSKLYYGEGCSECRNTGYKGRTGIFEVMEMTENVKAALTRTVTINKLNRAIAADGMMDLKQVALRKMIEGVTTYEEVYSVSG</sequence>
<dbReference type="PROSITE" id="PS00662">
    <property type="entry name" value="T2SP_E"/>
    <property type="match status" value="1"/>
</dbReference>
<proteinExistence type="inferred from homology"/>
<dbReference type="AlphaFoldDB" id="A0A1F5RIJ0"/>
<dbReference type="Gene3D" id="3.40.50.300">
    <property type="entry name" value="P-loop containing nucleotide triphosphate hydrolases"/>
    <property type="match status" value="1"/>
</dbReference>
<dbReference type="SUPFAM" id="SSF52540">
    <property type="entry name" value="P-loop containing nucleoside triphosphate hydrolases"/>
    <property type="match status" value="1"/>
</dbReference>
<evidence type="ECO:0000313" key="6">
    <source>
        <dbReference type="Proteomes" id="UP000177230"/>
    </source>
</evidence>
<keyword evidence="3" id="KW-0067">ATP-binding</keyword>
<dbReference type="GO" id="GO:0016887">
    <property type="term" value="F:ATP hydrolysis activity"/>
    <property type="evidence" value="ECO:0007669"/>
    <property type="project" value="TreeGrafter"/>
</dbReference>
<comment type="caution">
    <text evidence="5">The sequence shown here is derived from an EMBL/GenBank/DDBJ whole genome shotgun (WGS) entry which is preliminary data.</text>
</comment>
<evidence type="ECO:0000256" key="2">
    <source>
        <dbReference type="ARBA" id="ARBA00022741"/>
    </source>
</evidence>
<evidence type="ECO:0000259" key="4">
    <source>
        <dbReference type="PROSITE" id="PS00662"/>
    </source>
</evidence>
<dbReference type="CDD" id="cd01129">
    <property type="entry name" value="PulE-GspE-like"/>
    <property type="match status" value="1"/>
</dbReference>
<dbReference type="Gene3D" id="3.30.300.160">
    <property type="entry name" value="Type II secretion system, protein E, N-terminal domain"/>
    <property type="match status" value="1"/>
</dbReference>
<dbReference type="PANTHER" id="PTHR30258:SF13">
    <property type="entry name" value="SECRETION PATHWAY ATPASE-RELATED"/>
    <property type="match status" value="1"/>
</dbReference>
<dbReference type="InterPro" id="IPR007831">
    <property type="entry name" value="T2SS_GspE_N"/>
</dbReference>
<dbReference type="InterPro" id="IPR027417">
    <property type="entry name" value="P-loop_NTPase"/>
</dbReference>
<dbReference type="GO" id="GO:0005886">
    <property type="term" value="C:plasma membrane"/>
    <property type="evidence" value="ECO:0007669"/>
    <property type="project" value="TreeGrafter"/>
</dbReference>
<gene>
    <name evidence="5" type="ORF">A2024_07395</name>
</gene>
<dbReference type="InterPro" id="IPR001482">
    <property type="entry name" value="T2SS/T4SS_dom"/>
</dbReference>
<dbReference type="GO" id="GO:0005524">
    <property type="term" value="F:ATP binding"/>
    <property type="evidence" value="ECO:0007669"/>
    <property type="project" value="UniProtKB-KW"/>
</dbReference>
<evidence type="ECO:0000256" key="1">
    <source>
        <dbReference type="ARBA" id="ARBA00006611"/>
    </source>
</evidence>
<name>A0A1F5RIJ0_9BACT</name>
<evidence type="ECO:0000256" key="3">
    <source>
        <dbReference type="ARBA" id="ARBA00022840"/>
    </source>
</evidence>
<dbReference type="Proteomes" id="UP000177230">
    <property type="component" value="Unassembled WGS sequence"/>
</dbReference>
<accession>A0A1F5RIJ0</accession>
<dbReference type="Pfam" id="PF00437">
    <property type="entry name" value="T2SSE"/>
    <property type="match status" value="1"/>
</dbReference>
<protein>
    <submittedName>
        <fullName evidence="5">Type II secretion system protein E</fullName>
    </submittedName>
</protein>
<dbReference type="FunFam" id="3.40.50.300:FF:000398">
    <property type="entry name" value="Type IV pilus assembly ATPase PilB"/>
    <property type="match status" value="1"/>
</dbReference>
<dbReference type="EMBL" id="MFFM01000007">
    <property type="protein sequence ID" value="OGF14162.1"/>
    <property type="molecule type" value="Genomic_DNA"/>
</dbReference>
<dbReference type="SUPFAM" id="SSF160246">
    <property type="entry name" value="EspE N-terminal domain-like"/>
    <property type="match status" value="1"/>
</dbReference>
<feature type="domain" description="Bacterial type II secretion system protein E" evidence="4">
    <location>
        <begin position="418"/>
        <end position="432"/>
    </location>
</feature>